<feature type="compositionally biased region" description="Low complexity" evidence="2">
    <location>
        <begin position="321"/>
        <end position="339"/>
    </location>
</feature>
<evidence type="ECO:0000313" key="3">
    <source>
        <dbReference type="EMBL" id="CAD2217693.1"/>
    </source>
</evidence>
<accession>A0A7G2CG63</accession>
<keyword evidence="1" id="KW-0175">Coiled coil</keyword>
<dbReference type="Proteomes" id="UP000515908">
    <property type="component" value="Chromosome 09"/>
</dbReference>
<evidence type="ECO:0000313" key="4">
    <source>
        <dbReference type="Proteomes" id="UP000515908"/>
    </source>
</evidence>
<evidence type="ECO:0000256" key="1">
    <source>
        <dbReference type="SAM" id="Coils"/>
    </source>
</evidence>
<proteinExistence type="predicted"/>
<feature type="region of interest" description="Disordered" evidence="2">
    <location>
        <begin position="29"/>
        <end position="49"/>
    </location>
</feature>
<feature type="compositionally biased region" description="Basic and acidic residues" evidence="2">
    <location>
        <begin position="538"/>
        <end position="551"/>
    </location>
</feature>
<dbReference type="AlphaFoldDB" id="A0A7G2CG63"/>
<organism evidence="3 4">
    <name type="scientific">Angomonas deanei</name>
    <dbReference type="NCBI Taxonomy" id="59799"/>
    <lineage>
        <taxon>Eukaryota</taxon>
        <taxon>Discoba</taxon>
        <taxon>Euglenozoa</taxon>
        <taxon>Kinetoplastea</taxon>
        <taxon>Metakinetoplastina</taxon>
        <taxon>Trypanosomatida</taxon>
        <taxon>Trypanosomatidae</taxon>
        <taxon>Strigomonadinae</taxon>
        <taxon>Angomonas</taxon>
    </lineage>
</organism>
<protein>
    <submittedName>
        <fullName evidence="3">Uncharacterized protein</fullName>
    </submittedName>
</protein>
<reference evidence="3 4" key="1">
    <citation type="submission" date="2020-08" db="EMBL/GenBank/DDBJ databases">
        <authorList>
            <person name="Newling K."/>
            <person name="Davey J."/>
            <person name="Forrester S."/>
        </authorList>
    </citation>
    <scope>NUCLEOTIDE SEQUENCE [LARGE SCALE GENOMIC DNA]</scope>
    <source>
        <strain evidence="4">Crithidia deanei Carvalho (ATCC PRA-265)</strain>
    </source>
</reference>
<dbReference type="EMBL" id="LR877153">
    <property type="protein sequence ID" value="CAD2217693.1"/>
    <property type="molecule type" value="Genomic_DNA"/>
</dbReference>
<sequence>MFRRKAKSVICSGGGSPFFVRRHGTVAVPTDKNKKRQDTTEEEAPEAHKKTAAYYRAEHRMIDALNQQDAYYHRRYTQGERGDNNNAVAKLSSILNYNVRYGEVSITKDLPPMEIIHDGVYYCPVPDDLGYHLPPKFLQEDGVSPMEYVMEGKEELQALAKERSALTGAERAKEAIAAPPPFFLRHYTKHFLNPFFMEKGKLAKNCAQLLGNLLEGKKADPDDAVMFDTVQKPFFHEHLLPDRVGKENTELQSEFLAVRASLSAAMDSVTTDNSDKGSNNNNFNFMVGYPVRQFCVSPVFEYQEYLWQWRAVRAFPRPHYRAAGSSSSSKPKPQRASPQLKTVNLHNLLAYKDKTIKSDKAAERKMETKQQKNEVNTLTSLENYYFMIPFLIYPAKMTPRHVVEDHKVVRPDDYFADAVRQETVIIHDSVYDCIEMQKDFLKSLLKKQEEELNRVGGAVKKAKEKRRRKERLLQTAINDLELYHSKVDFIAQMKDDPLNYYNHRAQYYMPTPVGLLKASNVSYSHNYYDLQNTNTTVEDEKSGTNEKEKLSRWSSHFF</sequence>
<feature type="coiled-coil region" evidence="1">
    <location>
        <begin position="431"/>
        <end position="479"/>
    </location>
</feature>
<feature type="region of interest" description="Disordered" evidence="2">
    <location>
        <begin position="537"/>
        <end position="558"/>
    </location>
</feature>
<name>A0A7G2CG63_9TRYP</name>
<feature type="region of interest" description="Disordered" evidence="2">
    <location>
        <begin position="320"/>
        <end position="339"/>
    </location>
</feature>
<dbReference type="VEuPathDB" id="TriTrypDB:ADEAN_000517300"/>
<keyword evidence="4" id="KW-1185">Reference proteome</keyword>
<evidence type="ECO:0000256" key="2">
    <source>
        <dbReference type="SAM" id="MobiDB-lite"/>
    </source>
</evidence>
<gene>
    <name evidence="3" type="ORF">ADEAN_000517300</name>
</gene>